<evidence type="ECO:0000313" key="3">
    <source>
        <dbReference type="Proteomes" id="UP000001292"/>
    </source>
</evidence>
<gene>
    <name evidence="2" type="primary">Dsec\GM25456</name>
    <name evidence="2" type="ORF">Dsec_GM25456</name>
</gene>
<accession>B4HHC7</accession>
<feature type="compositionally biased region" description="Basic and acidic residues" evidence="1">
    <location>
        <begin position="59"/>
        <end position="90"/>
    </location>
</feature>
<proteinExistence type="predicted"/>
<keyword evidence="3" id="KW-1185">Reference proteome</keyword>
<feature type="compositionally biased region" description="Basic and acidic residues" evidence="1">
    <location>
        <begin position="23"/>
        <end position="42"/>
    </location>
</feature>
<feature type="region of interest" description="Disordered" evidence="1">
    <location>
        <begin position="1"/>
        <end position="111"/>
    </location>
</feature>
<dbReference type="OMA" id="TERILEC"/>
<evidence type="ECO:0000256" key="1">
    <source>
        <dbReference type="SAM" id="MobiDB-lite"/>
    </source>
</evidence>
<dbReference type="HOGENOM" id="CLU_1549255_0_0_1"/>
<evidence type="ECO:0000313" key="2">
    <source>
        <dbReference type="EMBL" id="EDW41452.1"/>
    </source>
</evidence>
<sequence length="173" mass="19560">MTSQQLAGTIVIGTTGQLPGIKRPLERPRSRSRSGKEEERYTYRGTYRGEGAGGGAGEGEIKSTREPSKDSSRKDKTHGCDEADSPREQRNQQLHHRDHLDGDPDPNTAEDLDDHLAAADCRRMMNCTRRHKTEGQRIHMQIMEYPRMLMSIDCSQLQGKSDREEPEDLNQTP</sequence>
<dbReference type="Proteomes" id="UP000001292">
    <property type="component" value="Unassembled WGS sequence"/>
</dbReference>
<name>B4HHC7_DROSE</name>
<reference evidence="2 3" key="1">
    <citation type="journal article" date="2007" name="Nature">
        <title>Evolution of genes and genomes on the Drosophila phylogeny.</title>
        <authorList>
            <consortium name="Drosophila 12 Genomes Consortium"/>
            <person name="Clark A.G."/>
            <person name="Eisen M.B."/>
            <person name="Smith D.R."/>
            <person name="Bergman C.M."/>
            <person name="Oliver B."/>
            <person name="Markow T.A."/>
            <person name="Kaufman T.C."/>
            <person name="Kellis M."/>
            <person name="Gelbart W."/>
            <person name="Iyer V.N."/>
            <person name="Pollard D.A."/>
            <person name="Sackton T.B."/>
            <person name="Larracuente A.M."/>
            <person name="Singh N.D."/>
            <person name="Abad J.P."/>
            <person name="Abt D.N."/>
            <person name="Adryan B."/>
            <person name="Aguade M."/>
            <person name="Akashi H."/>
            <person name="Anderson W.W."/>
            <person name="Aquadro C.F."/>
            <person name="Ardell D.H."/>
            <person name="Arguello R."/>
            <person name="Artieri C.G."/>
            <person name="Barbash D.A."/>
            <person name="Barker D."/>
            <person name="Barsanti P."/>
            <person name="Batterham P."/>
            <person name="Batzoglou S."/>
            <person name="Begun D."/>
            <person name="Bhutkar A."/>
            <person name="Blanco E."/>
            <person name="Bosak S.A."/>
            <person name="Bradley R.K."/>
            <person name="Brand A.D."/>
            <person name="Brent M.R."/>
            <person name="Brooks A.N."/>
            <person name="Brown R.H."/>
            <person name="Butlin R.K."/>
            <person name="Caggese C."/>
            <person name="Calvi B.R."/>
            <person name="Bernardo de Carvalho A."/>
            <person name="Caspi A."/>
            <person name="Castrezana S."/>
            <person name="Celniker S.E."/>
            <person name="Chang J.L."/>
            <person name="Chapple C."/>
            <person name="Chatterji S."/>
            <person name="Chinwalla A."/>
            <person name="Civetta A."/>
            <person name="Clifton S.W."/>
            <person name="Comeron J.M."/>
            <person name="Costello J.C."/>
            <person name="Coyne J.A."/>
            <person name="Daub J."/>
            <person name="David R.G."/>
            <person name="Delcher A.L."/>
            <person name="Delehaunty K."/>
            <person name="Do C.B."/>
            <person name="Ebling H."/>
            <person name="Edwards K."/>
            <person name="Eickbush T."/>
            <person name="Evans J.D."/>
            <person name="Filipski A."/>
            <person name="Findeiss S."/>
            <person name="Freyhult E."/>
            <person name="Fulton L."/>
            <person name="Fulton R."/>
            <person name="Garcia A.C."/>
            <person name="Gardiner A."/>
            <person name="Garfield D.A."/>
            <person name="Garvin B.E."/>
            <person name="Gibson G."/>
            <person name="Gilbert D."/>
            <person name="Gnerre S."/>
            <person name="Godfrey J."/>
            <person name="Good R."/>
            <person name="Gotea V."/>
            <person name="Gravely B."/>
            <person name="Greenberg A.J."/>
            <person name="Griffiths-Jones S."/>
            <person name="Gross S."/>
            <person name="Guigo R."/>
            <person name="Gustafson E.A."/>
            <person name="Haerty W."/>
            <person name="Hahn M.W."/>
            <person name="Halligan D.L."/>
            <person name="Halpern A.L."/>
            <person name="Halter G.M."/>
            <person name="Han M.V."/>
            <person name="Heger A."/>
            <person name="Hillier L."/>
            <person name="Hinrichs A.S."/>
            <person name="Holmes I."/>
            <person name="Hoskins R.A."/>
            <person name="Hubisz M.J."/>
            <person name="Hultmark D."/>
            <person name="Huntley M.A."/>
            <person name="Jaffe D.B."/>
            <person name="Jagadeeshan S."/>
            <person name="Jeck W.R."/>
            <person name="Johnson J."/>
            <person name="Jones C.D."/>
            <person name="Jordan W.C."/>
            <person name="Karpen G.H."/>
            <person name="Kataoka E."/>
            <person name="Keightley P.D."/>
            <person name="Kheradpour P."/>
            <person name="Kirkness E.F."/>
            <person name="Koerich L.B."/>
            <person name="Kristiansen K."/>
            <person name="Kudrna D."/>
            <person name="Kulathinal R.J."/>
            <person name="Kumar S."/>
            <person name="Kwok R."/>
            <person name="Lander E."/>
            <person name="Langley C.H."/>
            <person name="Lapoint R."/>
            <person name="Lazzaro B.P."/>
            <person name="Lee S.J."/>
            <person name="Levesque L."/>
            <person name="Li R."/>
            <person name="Lin C.F."/>
            <person name="Lin M.F."/>
            <person name="Lindblad-Toh K."/>
            <person name="Llopart A."/>
            <person name="Long M."/>
            <person name="Low L."/>
            <person name="Lozovsky E."/>
            <person name="Lu J."/>
            <person name="Luo M."/>
            <person name="Machado C.A."/>
            <person name="Makalowski W."/>
            <person name="Marzo M."/>
            <person name="Matsuda M."/>
            <person name="Matzkin L."/>
            <person name="McAllister B."/>
            <person name="McBride C.S."/>
            <person name="McKernan B."/>
            <person name="McKernan K."/>
            <person name="Mendez-Lago M."/>
            <person name="Minx P."/>
            <person name="Mollenhauer M.U."/>
            <person name="Montooth K."/>
            <person name="Mount S.M."/>
            <person name="Mu X."/>
            <person name="Myers E."/>
            <person name="Negre B."/>
            <person name="Newfeld S."/>
            <person name="Nielsen R."/>
            <person name="Noor M.A."/>
            <person name="O'Grady P."/>
            <person name="Pachter L."/>
            <person name="Papaceit M."/>
            <person name="Parisi M.J."/>
            <person name="Parisi M."/>
            <person name="Parts L."/>
            <person name="Pedersen J.S."/>
            <person name="Pesole G."/>
            <person name="Phillippy A.M."/>
            <person name="Ponting C.P."/>
            <person name="Pop M."/>
            <person name="Porcelli D."/>
            <person name="Powell J.R."/>
            <person name="Prohaska S."/>
            <person name="Pruitt K."/>
            <person name="Puig M."/>
            <person name="Quesneville H."/>
            <person name="Ram K.R."/>
            <person name="Rand D."/>
            <person name="Rasmussen M.D."/>
            <person name="Reed L.K."/>
            <person name="Reenan R."/>
            <person name="Reily A."/>
            <person name="Remington K.A."/>
            <person name="Rieger T.T."/>
            <person name="Ritchie M.G."/>
            <person name="Robin C."/>
            <person name="Rogers Y.H."/>
            <person name="Rohde C."/>
            <person name="Rozas J."/>
            <person name="Rubenfield M.J."/>
            <person name="Ruiz A."/>
            <person name="Russo S."/>
            <person name="Salzberg S.L."/>
            <person name="Sanchez-Gracia A."/>
            <person name="Saranga D.J."/>
            <person name="Sato H."/>
            <person name="Schaeffer S.W."/>
            <person name="Schatz M.C."/>
            <person name="Schlenke T."/>
            <person name="Schwartz R."/>
            <person name="Segarra C."/>
            <person name="Singh R.S."/>
            <person name="Sirot L."/>
            <person name="Sirota M."/>
            <person name="Sisneros N.B."/>
            <person name="Smith C.D."/>
            <person name="Smith T.F."/>
            <person name="Spieth J."/>
            <person name="Stage D.E."/>
            <person name="Stark A."/>
            <person name="Stephan W."/>
            <person name="Strausberg R.L."/>
            <person name="Strempel S."/>
            <person name="Sturgill D."/>
            <person name="Sutton G."/>
            <person name="Sutton G.G."/>
            <person name="Tao W."/>
            <person name="Teichmann S."/>
            <person name="Tobari Y.N."/>
            <person name="Tomimura Y."/>
            <person name="Tsolas J.M."/>
            <person name="Valente V.L."/>
            <person name="Venter E."/>
            <person name="Venter J.C."/>
            <person name="Vicario S."/>
            <person name="Vieira F.G."/>
            <person name="Vilella A.J."/>
            <person name="Villasante A."/>
            <person name="Walenz B."/>
            <person name="Wang J."/>
            <person name="Wasserman M."/>
            <person name="Watts T."/>
            <person name="Wilson D."/>
            <person name="Wilson R.K."/>
            <person name="Wing R.A."/>
            <person name="Wolfner M.F."/>
            <person name="Wong A."/>
            <person name="Wong G.K."/>
            <person name="Wu C.I."/>
            <person name="Wu G."/>
            <person name="Yamamoto D."/>
            <person name="Yang H.P."/>
            <person name="Yang S.P."/>
            <person name="Yorke J.A."/>
            <person name="Yoshida K."/>
            <person name="Zdobnov E."/>
            <person name="Zhang P."/>
            <person name="Zhang Y."/>
            <person name="Zimin A.V."/>
            <person name="Baldwin J."/>
            <person name="Abdouelleil A."/>
            <person name="Abdulkadir J."/>
            <person name="Abebe A."/>
            <person name="Abera B."/>
            <person name="Abreu J."/>
            <person name="Acer S.C."/>
            <person name="Aftuck L."/>
            <person name="Alexander A."/>
            <person name="An P."/>
            <person name="Anderson E."/>
            <person name="Anderson S."/>
            <person name="Arachi H."/>
            <person name="Azer M."/>
            <person name="Bachantsang P."/>
            <person name="Barry A."/>
            <person name="Bayul T."/>
            <person name="Berlin A."/>
            <person name="Bessette D."/>
            <person name="Bloom T."/>
            <person name="Blye J."/>
            <person name="Boguslavskiy L."/>
            <person name="Bonnet C."/>
            <person name="Boukhgalter B."/>
            <person name="Bourzgui I."/>
            <person name="Brown A."/>
            <person name="Cahill P."/>
            <person name="Channer S."/>
            <person name="Cheshatsang Y."/>
            <person name="Chuda L."/>
            <person name="Citroen M."/>
            <person name="Collymore A."/>
            <person name="Cooke P."/>
            <person name="Costello M."/>
            <person name="D'Aco K."/>
            <person name="Daza R."/>
            <person name="De Haan G."/>
            <person name="DeGray S."/>
            <person name="DeMaso C."/>
            <person name="Dhargay N."/>
            <person name="Dooley K."/>
            <person name="Dooley E."/>
            <person name="Doricent M."/>
            <person name="Dorje P."/>
            <person name="Dorjee K."/>
            <person name="Dupes A."/>
            <person name="Elong R."/>
            <person name="Falk J."/>
            <person name="Farina A."/>
            <person name="Faro S."/>
            <person name="Ferguson D."/>
            <person name="Fisher S."/>
            <person name="Foley C.D."/>
            <person name="Franke A."/>
            <person name="Friedrich D."/>
            <person name="Gadbois L."/>
            <person name="Gearin G."/>
            <person name="Gearin C.R."/>
            <person name="Giannoukos G."/>
            <person name="Goode T."/>
            <person name="Graham J."/>
            <person name="Grandbois E."/>
            <person name="Grewal S."/>
            <person name="Gyaltsen K."/>
            <person name="Hafez N."/>
            <person name="Hagos B."/>
            <person name="Hall J."/>
            <person name="Henson C."/>
            <person name="Hollinger A."/>
            <person name="Honan T."/>
            <person name="Huard M.D."/>
            <person name="Hughes L."/>
            <person name="Hurhula B."/>
            <person name="Husby M.E."/>
            <person name="Kamat A."/>
            <person name="Kanga B."/>
            <person name="Kashin S."/>
            <person name="Khazanovich D."/>
            <person name="Kisner P."/>
            <person name="Lance K."/>
            <person name="Lara M."/>
            <person name="Lee W."/>
            <person name="Lennon N."/>
            <person name="Letendre F."/>
            <person name="LeVine R."/>
            <person name="Lipovsky A."/>
            <person name="Liu X."/>
            <person name="Liu J."/>
            <person name="Liu S."/>
            <person name="Lokyitsang T."/>
            <person name="Lokyitsang Y."/>
            <person name="Lubonja R."/>
            <person name="Lui A."/>
            <person name="MacDonald P."/>
            <person name="Magnisalis V."/>
            <person name="Maru K."/>
            <person name="Matthews C."/>
            <person name="McCusker W."/>
            <person name="McDonough S."/>
            <person name="Mehta T."/>
            <person name="Meldrim J."/>
            <person name="Meneus L."/>
            <person name="Mihai O."/>
            <person name="Mihalev A."/>
            <person name="Mihova T."/>
            <person name="Mittelman R."/>
            <person name="Mlenga V."/>
            <person name="Montmayeur A."/>
            <person name="Mulrain L."/>
            <person name="Navidi A."/>
            <person name="Naylor J."/>
            <person name="Negash T."/>
            <person name="Nguyen T."/>
            <person name="Nguyen N."/>
            <person name="Nicol R."/>
            <person name="Norbu C."/>
            <person name="Norbu N."/>
            <person name="Novod N."/>
            <person name="O'Neill B."/>
            <person name="Osman S."/>
            <person name="Markiewicz E."/>
            <person name="Oyono O.L."/>
            <person name="Patti C."/>
            <person name="Phunkhang P."/>
            <person name="Pierre F."/>
            <person name="Priest M."/>
            <person name="Raghuraman S."/>
            <person name="Rege F."/>
            <person name="Reyes R."/>
            <person name="Rise C."/>
            <person name="Rogov P."/>
            <person name="Ross K."/>
            <person name="Ryan E."/>
            <person name="Settipalli S."/>
            <person name="Shea T."/>
            <person name="Sherpa N."/>
            <person name="Shi L."/>
            <person name="Shih D."/>
            <person name="Sparrow T."/>
            <person name="Spaulding J."/>
            <person name="Stalker J."/>
            <person name="Stange-Thomann N."/>
            <person name="Stavropoulos S."/>
            <person name="Stone C."/>
            <person name="Strader C."/>
            <person name="Tesfaye S."/>
            <person name="Thomson T."/>
            <person name="Thoulutsang Y."/>
            <person name="Thoulutsang D."/>
            <person name="Topham K."/>
            <person name="Topping I."/>
            <person name="Tsamla T."/>
            <person name="Vassiliev H."/>
            <person name="Vo A."/>
            <person name="Wangchuk T."/>
            <person name="Wangdi T."/>
            <person name="Weiand M."/>
            <person name="Wilkinson J."/>
            <person name="Wilson A."/>
            <person name="Yadav S."/>
            <person name="Young G."/>
            <person name="Yu Q."/>
            <person name="Zembek L."/>
            <person name="Zhong D."/>
            <person name="Zimmer A."/>
            <person name="Zwirko Z."/>
            <person name="Jaffe D.B."/>
            <person name="Alvarez P."/>
            <person name="Brockman W."/>
            <person name="Butler J."/>
            <person name="Chin C."/>
            <person name="Gnerre S."/>
            <person name="Grabherr M."/>
            <person name="Kleber M."/>
            <person name="Mauceli E."/>
            <person name="MacCallum I."/>
        </authorList>
    </citation>
    <scope>NUCLEOTIDE SEQUENCE [LARGE SCALE GENOMIC DNA]</scope>
    <source>
        <strain evidence="3">Rob3c / Tucson 14021-0248.25</strain>
    </source>
</reference>
<feature type="compositionally biased region" description="Polar residues" evidence="1">
    <location>
        <begin position="1"/>
        <end position="17"/>
    </location>
</feature>
<feature type="compositionally biased region" description="Gly residues" evidence="1">
    <location>
        <begin position="48"/>
        <end position="58"/>
    </location>
</feature>
<organism evidence="3">
    <name type="scientific">Drosophila sechellia</name>
    <name type="common">Fruit fly</name>
    <dbReference type="NCBI Taxonomy" id="7238"/>
    <lineage>
        <taxon>Eukaryota</taxon>
        <taxon>Metazoa</taxon>
        <taxon>Ecdysozoa</taxon>
        <taxon>Arthropoda</taxon>
        <taxon>Hexapoda</taxon>
        <taxon>Insecta</taxon>
        <taxon>Pterygota</taxon>
        <taxon>Neoptera</taxon>
        <taxon>Endopterygota</taxon>
        <taxon>Diptera</taxon>
        <taxon>Brachycera</taxon>
        <taxon>Muscomorpha</taxon>
        <taxon>Ephydroidea</taxon>
        <taxon>Drosophilidae</taxon>
        <taxon>Drosophila</taxon>
        <taxon>Sophophora</taxon>
    </lineage>
</organism>
<dbReference type="EMBL" id="CH480815">
    <property type="protein sequence ID" value="EDW41452.1"/>
    <property type="molecule type" value="Genomic_DNA"/>
</dbReference>
<protein>
    <submittedName>
        <fullName evidence="2">GM25456</fullName>
    </submittedName>
</protein>
<dbReference type="AlphaFoldDB" id="B4HHC7"/>